<evidence type="ECO:0000313" key="2">
    <source>
        <dbReference type="EMBL" id="KAG7524902.1"/>
    </source>
</evidence>
<gene>
    <name evidence="2" type="ORF">JOB18_018828</name>
</gene>
<feature type="region of interest" description="Disordered" evidence="1">
    <location>
        <begin position="1"/>
        <end position="30"/>
    </location>
</feature>
<reference evidence="2 3" key="1">
    <citation type="journal article" date="2021" name="Sci. Rep.">
        <title>Chromosome anchoring in Senegalese sole (Solea senegalensis) reveals sex-associated markers and genome rearrangements in flatfish.</title>
        <authorList>
            <person name="Guerrero-Cozar I."/>
            <person name="Gomez-Garrido J."/>
            <person name="Berbel C."/>
            <person name="Martinez-Blanch J.F."/>
            <person name="Alioto T."/>
            <person name="Claros M.G."/>
            <person name="Gagnaire P.A."/>
            <person name="Manchado M."/>
        </authorList>
    </citation>
    <scope>NUCLEOTIDE SEQUENCE [LARGE SCALE GENOMIC DNA]</scope>
    <source>
        <strain evidence="2">Sse05_10M</strain>
    </source>
</reference>
<accession>A0AAV6T656</accession>
<evidence type="ECO:0000313" key="3">
    <source>
        <dbReference type="Proteomes" id="UP000693946"/>
    </source>
</evidence>
<evidence type="ECO:0000256" key="1">
    <source>
        <dbReference type="SAM" id="MobiDB-lite"/>
    </source>
</evidence>
<dbReference type="Proteomes" id="UP000693946">
    <property type="component" value="Linkage Group LG1"/>
</dbReference>
<comment type="caution">
    <text evidence="2">The sequence shown here is derived from an EMBL/GenBank/DDBJ whole genome shotgun (WGS) entry which is preliminary data.</text>
</comment>
<name>A0AAV6T656_SOLSE</name>
<feature type="compositionally biased region" description="Polar residues" evidence="1">
    <location>
        <begin position="18"/>
        <end position="30"/>
    </location>
</feature>
<proteinExistence type="predicted"/>
<dbReference type="AlphaFoldDB" id="A0AAV6T656"/>
<protein>
    <submittedName>
        <fullName evidence="2">Uncharacterized protein</fullName>
    </submittedName>
</protein>
<sequence>MKKRAEAGTRSCARLSSAVDSSSPSEKNTVSMNRLHTVQQRVASFVSHSLVQNSVENYAAKIMMHCPILLGHESSKYERMMDCAYVEANEPQMIDIAFIKSKCIRITRFLKVTDFTQKTSTSGFYNEHAMYCTLENIIQLLVEYTRAEVCHEERH</sequence>
<organism evidence="2 3">
    <name type="scientific">Solea senegalensis</name>
    <name type="common">Senegalese sole</name>
    <dbReference type="NCBI Taxonomy" id="28829"/>
    <lineage>
        <taxon>Eukaryota</taxon>
        <taxon>Metazoa</taxon>
        <taxon>Chordata</taxon>
        <taxon>Craniata</taxon>
        <taxon>Vertebrata</taxon>
        <taxon>Euteleostomi</taxon>
        <taxon>Actinopterygii</taxon>
        <taxon>Neopterygii</taxon>
        <taxon>Teleostei</taxon>
        <taxon>Neoteleostei</taxon>
        <taxon>Acanthomorphata</taxon>
        <taxon>Carangaria</taxon>
        <taxon>Pleuronectiformes</taxon>
        <taxon>Pleuronectoidei</taxon>
        <taxon>Soleidae</taxon>
        <taxon>Solea</taxon>
    </lineage>
</organism>
<keyword evidence="3" id="KW-1185">Reference proteome</keyword>
<dbReference type="EMBL" id="JAGKHQ010000001">
    <property type="protein sequence ID" value="KAG7524902.1"/>
    <property type="molecule type" value="Genomic_DNA"/>
</dbReference>